<dbReference type="AlphaFoldDB" id="A0A1M5QIA2"/>
<reference evidence="2 3" key="1">
    <citation type="submission" date="2016-11" db="EMBL/GenBank/DDBJ databases">
        <authorList>
            <person name="Jaros S."/>
            <person name="Januszkiewicz K."/>
            <person name="Wedrychowicz H."/>
        </authorList>
    </citation>
    <scope>NUCLEOTIDE SEQUENCE [LARGE SCALE GENOMIC DNA]</scope>
    <source>
        <strain evidence="2 3">GAS138</strain>
    </source>
</reference>
<evidence type="ECO:0000256" key="1">
    <source>
        <dbReference type="SAM" id="MobiDB-lite"/>
    </source>
</evidence>
<feature type="region of interest" description="Disordered" evidence="1">
    <location>
        <begin position="102"/>
        <end position="122"/>
    </location>
</feature>
<evidence type="ECO:0000313" key="2">
    <source>
        <dbReference type="EMBL" id="SHH13529.1"/>
    </source>
</evidence>
<accession>A0A1M5QIA2</accession>
<organism evidence="2 3">
    <name type="scientific">Bradyrhizobium erythrophlei</name>
    <dbReference type="NCBI Taxonomy" id="1437360"/>
    <lineage>
        <taxon>Bacteria</taxon>
        <taxon>Pseudomonadati</taxon>
        <taxon>Pseudomonadota</taxon>
        <taxon>Alphaproteobacteria</taxon>
        <taxon>Hyphomicrobiales</taxon>
        <taxon>Nitrobacteraceae</taxon>
        <taxon>Bradyrhizobium</taxon>
    </lineage>
</organism>
<dbReference type="Proteomes" id="UP000189796">
    <property type="component" value="Chromosome I"/>
</dbReference>
<dbReference type="EMBL" id="LT670817">
    <property type="protein sequence ID" value="SHH13529.1"/>
    <property type="molecule type" value="Genomic_DNA"/>
</dbReference>
<protein>
    <submittedName>
        <fullName evidence="2">Uncharacterized protein</fullName>
    </submittedName>
</protein>
<name>A0A1M5QIA2_9BRAD</name>
<evidence type="ECO:0000313" key="3">
    <source>
        <dbReference type="Proteomes" id="UP000189796"/>
    </source>
</evidence>
<gene>
    <name evidence="2" type="ORF">SAMN05443248_3814</name>
</gene>
<proteinExistence type="predicted"/>
<sequence>MFLLEDDRSNADPDSIALAQCETVCEVIVVTHHWLGLEGVDKLLDRVLPISTREQLRGEADELARVGLTPLAQLIRRRARKARSEPERNWWTIPDKDRRRAAFERQGGTRSISAKPGTFCRR</sequence>